<evidence type="ECO:0000256" key="6">
    <source>
        <dbReference type="ARBA" id="ARBA00023136"/>
    </source>
</evidence>
<evidence type="ECO:0000256" key="9">
    <source>
        <dbReference type="SAM" id="SignalP"/>
    </source>
</evidence>
<feature type="transmembrane region" description="Helical" evidence="7">
    <location>
        <begin position="43"/>
        <end position="62"/>
    </location>
</feature>
<feature type="coiled-coil region" evidence="8">
    <location>
        <begin position="64"/>
        <end position="91"/>
    </location>
</feature>
<dbReference type="GO" id="GO:0006506">
    <property type="term" value="P:GPI anchor biosynthetic process"/>
    <property type="evidence" value="ECO:0007669"/>
    <property type="project" value="TreeGrafter"/>
</dbReference>
<dbReference type="InterPro" id="IPR013174">
    <property type="entry name" value="DPM3"/>
</dbReference>
<dbReference type="AlphaFoldDB" id="A0A6P4Y1V4"/>
<comment type="subunit">
    <text evidence="7">Component of the dolichol-phosphate mannose (DPM) synthase complex.</text>
</comment>
<evidence type="ECO:0000256" key="4">
    <source>
        <dbReference type="ARBA" id="ARBA00022824"/>
    </source>
</evidence>
<dbReference type="RefSeq" id="XP_019618463.1">
    <property type="nucleotide sequence ID" value="XM_019762904.1"/>
</dbReference>
<name>A0A6P4Y1V4_BRABE</name>
<comment type="similarity">
    <text evidence="2 7">Belongs to the DPM3 family.</text>
</comment>
<gene>
    <name evidence="11" type="primary">LOC109465547</name>
</gene>
<evidence type="ECO:0000256" key="8">
    <source>
        <dbReference type="SAM" id="Coils"/>
    </source>
</evidence>
<keyword evidence="6 7" id="KW-0472">Membrane</keyword>
<dbReference type="GeneID" id="109465547"/>
<feature type="signal peptide" evidence="9">
    <location>
        <begin position="1"/>
        <end position="19"/>
    </location>
</feature>
<evidence type="ECO:0000313" key="10">
    <source>
        <dbReference type="Proteomes" id="UP000515135"/>
    </source>
</evidence>
<sequence>MTKLLQWLLGVGLLLGTWACLVWDLVPAQLSPQWKEVVWVAPMYLLMSFACYSLATIGYRVATFNDCEDAAKELQQEIEEARRDLAKKGLKLS</sequence>
<comment type="pathway">
    <text evidence="7">Protein modification; protein glycosylation.</text>
</comment>
<dbReference type="OrthoDB" id="2014333at2759"/>
<dbReference type="UniPathway" id="UPA00378"/>
<reference evidence="11" key="1">
    <citation type="submission" date="2025-08" db="UniProtKB">
        <authorList>
            <consortium name="RefSeq"/>
        </authorList>
    </citation>
    <scope>IDENTIFICATION</scope>
    <source>
        <tissue evidence="11">Gonad</tissue>
    </source>
</reference>
<comment type="function">
    <text evidence="7">Stabilizer subunit of the dolichol-phosphate mannose (DPM) synthase complex; tethers catalytic subunit to the ER.</text>
</comment>
<accession>A0A6P4Y1V4</accession>
<dbReference type="PANTHER" id="PTHR16433:SF0">
    <property type="entry name" value="DOLICHOL-PHOSPHATE MANNOSYLTRANSFERASE SUBUNIT 3"/>
    <property type="match status" value="1"/>
</dbReference>
<dbReference type="PANTHER" id="PTHR16433">
    <property type="entry name" value="DOLICHOL-PHOSPHATE MANNOSYLTRANSFERASE SUBUNIT 3"/>
    <property type="match status" value="1"/>
</dbReference>
<keyword evidence="8" id="KW-0175">Coiled coil</keyword>
<proteinExistence type="inferred from homology"/>
<protein>
    <recommendedName>
        <fullName evidence="7">Dolichol-phosphate mannosyltransferase subunit 3</fullName>
    </recommendedName>
</protein>
<feature type="chain" id="PRO_5027952092" description="Dolichol-phosphate mannosyltransferase subunit 3" evidence="9">
    <location>
        <begin position="20"/>
        <end position="93"/>
    </location>
</feature>
<keyword evidence="3 7" id="KW-0812">Transmembrane</keyword>
<evidence type="ECO:0000256" key="2">
    <source>
        <dbReference type="ARBA" id="ARBA00010430"/>
    </source>
</evidence>
<comment type="caution">
    <text evidence="7">Lacks conserved residue(s) required for the propagation of feature annotation.</text>
</comment>
<evidence type="ECO:0000313" key="11">
    <source>
        <dbReference type="RefSeq" id="XP_019618463.1"/>
    </source>
</evidence>
<keyword evidence="4 7" id="KW-0256">Endoplasmic reticulum</keyword>
<dbReference type="Proteomes" id="UP000515135">
    <property type="component" value="Unplaced"/>
</dbReference>
<organism evidence="10 11">
    <name type="scientific">Branchiostoma belcheri</name>
    <name type="common">Amphioxus</name>
    <dbReference type="NCBI Taxonomy" id="7741"/>
    <lineage>
        <taxon>Eukaryota</taxon>
        <taxon>Metazoa</taxon>
        <taxon>Chordata</taxon>
        <taxon>Cephalochordata</taxon>
        <taxon>Leptocardii</taxon>
        <taxon>Amphioxiformes</taxon>
        <taxon>Branchiostomatidae</taxon>
        <taxon>Branchiostoma</taxon>
    </lineage>
</organism>
<dbReference type="GO" id="GO:0033185">
    <property type="term" value="C:dolichol-phosphate-mannose synthase complex"/>
    <property type="evidence" value="ECO:0007669"/>
    <property type="project" value="TreeGrafter"/>
</dbReference>
<evidence type="ECO:0000256" key="7">
    <source>
        <dbReference type="RuleBase" id="RU365085"/>
    </source>
</evidence>
<keyword evidence="5 7" id="KW-1133">Transmembrane helix</keyword>
<evidence type="ECO:0000256" key="5">
    <source>
        <dbReference type="ARBA" id="ARBA00022989"/>
    </source>
</evidence>
<dbReference type="GO" id="GO:0005789">
    <property type="term" value="C:endoplasmic reticulum membrane"/>
    <property type="evidence" value="ECO:0007669"/>
    <property type="project" value="UniProtKB-SubCell"/>
</dbReference>
<comment type="subcellular location">
    <subcellularLocation>
        <location evidence="1 7">Endoplasmic reticulum membrane</location>
        <topology evidence="1 7">Multi-pass membrane protein</topology>
    </subcellularLocation>
</comment>
<evidence type="ECO:0000256" key="3">
    <source>
        <dbReference type="ARBA" id="ARBA00022692"/>
    </source>
</evidence>
<evidence type="ECO:0000256" key="1">
    <source>
        <dbReference type="ARBA" id="ARBA00004477"/>
    </source>
</evidence>
<keyword evidence="10" id="KW-1185">Reference proteome</keyword>
<keyword evidence="9" id="KW-0732">Signal</keyword>
<dbReference type="Pfam" id="PF08285">
    <property type="entry name" value="DPM3"/>
    <property type="match status" value="1"/>
</dbReference>
<dbReference type="KEGG" id="bbel:109465547"/>